<sequence>MEAGRVTTGAVLWRAYNMLQLAVGLVWTAAWITLALLLRPLSGPQARLPLRMASRCWGPGLLLLAGARLEVEGADNVDWSRPCLLVANHQSIFDICALFRAVPVPLRFLLKEEMKRVPFVGWYARATGMLFIVRDNARAGALFRRQAAAVLEGGQSLCLFPEGTRSRSGEVGPFKGGSLQAAIDAGVAVVPVALQGAGRVLPAEGFFQARPGIIRVAFGKPIPVREDGVPVRRQVLADRARDVVLAMLKARD</sequence>
<evidence type="ECO:0000313" key="14">
    <source>
        <dbReference type="EMBL" id="MDH5833250.1"/>
    </source>
</evidence>
<evidence type="ECO:0000256" key="10">
    <source>
        <dbReference type="ARBA" id="ARBA00023315"/>
    </source>
</evidence>
<dbReference type="CDD" id="cd07989">
    <property type="entry name" value="LPLAT_AGPAT-like"/>
    <property type="match status" value="1"/>
</dbReference>
<name>A0ABT6JRZ1_9GAMM</name>
<keyword evidence="10 11" id="KW-0012">Acyltransferase</keyword>
<evidence type="ECO:0000256" key="1">
    <source>
        <dbReference type="ARBA" id="ARBA00001141"/>
    </source>
</evidence>
<evidence type="ECO:0000256" key="4">
    <source>
        <dbReference type="ARBA" id="ARBA00008655"/>
    </source>
</evidence>
<dbReference type="GO" id="GO:0016746">
    <property type="term" value="F:acyltransferase activity"/>
    <property type="evidence" value="ECO:0007669"/>
    <property type="project" value="UniProtKB-KW"/>
</dbReference>
<keyword evidence="7 11" id="KW-0444">Lipid biosynthesis</keyword>
<comment type="pathway">
    <text evidence="3">Lipid metabolism.</text>
</comment>
<dbReference type="InterPro" id="IPR004552">
    <property type="entry name" value="AGP_acyltrans"/>
</dbReference>
<keyword evidence="9 11" id="KW-0443">Lipid metabolism</keyword>
<comment type="caution">
    <text evidence="14">The sequence shown here is derived from an EMBL/GenBank/DDBJ whole genome shotgun (WGS) entry which is preliminary data.</text>
</comment>
<keyword evidence="12" id="KW-0812">Transmembrane</keyword>
<dbReference type="SUPFAM" id="SSF69593">
    <property type="entry name" value="Glycerol-3-phosphate (1)-acyltransferase"/>
    <property type="match status" value="1"/>
</dbReference>
<evidence type="ECO:0000256" key="2">
    <source>
        <dbReference type="ARBA" id="ARBA00004728"/>
    </source>
</evidence>
<dbReference type="Pfam" id="PF01553">
    <property type="entry name" value="Acyltransferase"/>
    <property type="match status" value="1"/>
</dbReference>
<evidence type="ECO:0000256" key="7">
    <source>
        <dbReference type="ARBA" id="ARBA00022516"/>
    </source>
</evidence>
<feature type="domain" description="Phospholipid/glycerol acyltransferase" evidence="13">
    <location>
        <begin position="83"/>
        <end position="197"/>
    </location>
</feature>
<keyword evidence="12" id="KW-0472">Membrane</keyword>
<comment type="domain">
    <text evidence="11">The HXXXXD motif is essential for acyltransferase activity and may constitute the binding site for the phosphate moiety of the glycerol-3-phosphate.</text>
</comment>
<evidence type="ECO:0000256" key="8">
    <source>
        <dbReference type="ARBA" id="ARBA00022679"/>
    </source>
</evidence>
<evidence type="ECO:0000259" key="13">
    <source>
        <dbReference type="SMART" id="SM00563"/>
    </source>
</evidence>
<keyword evidence="11" id="KW-0594">Phospholipid biosynthesis</keyword>
<feature type="transmembrane region" description="Helical" evidence="12">
    <location>
        <begin position="18"/>
        <end position="38"/>
    </location>
</feature>
<protein>
    <recommendedName>
        <fullName evidence="6 11">1-acyl-sn-glycerol-3-phosphate acyltransferase</fullName>
        <ecNumber evidence="5 11">2.3.1.51</ecNumber>
    </recommendedName>
</protein>
<evidence type="ECO:0000256" key="6">
    <source>
        <dbReference type="ARBA" id="ARBA00016139"/>
    </source>
</evidence>
<evidence type="ECO:0000256" key="12">
    <source>
        <dbReference type="SAM" id="Phobius"/>
    </source>
</evidence>
<keyword evidence="15" id="KW-1185">Reference proteome</keyword>
<accession>A0ABT6JRZ1</accession>
<evidence type="ECO:0000256" key="3">
    <source>
        <dbReference type="ARBA" id="ARBA00005189"/>
    </source>
</evidence>
<evidence type="ECO:0000256" key="9">
    <source>
        <dbReference type="ARBA" id="ARBA00023098"/>
    </source>
</evidence>
<dbReference type="InterPro" id="IPR002123">
    <property type="entry name" value="Plipid/glycerol_acylTrfase"/>
</dbReference>
<dbReference type="Proteomes" id="UP001156873">
    <property type="component" value="Unassembled WGS sequence"/>
</dbReference>
<comment type="similarity">
    <text evidence="4 11">Belongs to the 1-acyl-sn-glycerol-3-phosphate acyltransferase family.</text>
</comment>
<comment type="catalytic activity">
    <reaction evidence="1 11">
        <text>a 1-acyl-sn-glycero-3-phosphate + an acyl-CoA = a 1,2-diacyl-sn-glycero-3-phosphate + CoA</text>
        <dbReference type="Rhea" id="RHEA:19709"/>
        <dbReference type="ChEBI" id="CHEBI:57287"/>
        <dbReference type="ChEBI" id="CHEBI:57970"/>
        <dbReference type="ChEBI" id="CHEBI:58342"/>
        <dbReference type="ChEBI" id="CHEBI:58608"/>
        <dbReference type="EC" id="2.3.1.51"/>
    </reaction>
</comment>
<evidence type="ECO:0000313" key="15">
    <source>
        <dbReference type="Proteomes" id="UP001156873"/>
    </source>
</evidence>
<organism evidence="14 15">
    <name type="scientific">Luteimonas kalidii</name>
    <dbReference type="NCBI Taxonomy" id="3042025"/>
    <lineage>
        <taxon>Bacteria</taxon>
        <taxon>Pseudomonadati</taxon>
        <taxon>Pseudomonadota</taxon>
        <taxon>Gammaproteobacteria</taxon>
        <taxon>Lysobacterales</taxon>
        <taxon>Lysobacteraceae</taxon>
        <taxon>Luteimonas</taxon>
    </lineage>
</organism>
<keyword evidence="8 11" id="KW-0808">Transferase</keyword>
<dbReference type="PANTHER" id="PTHR10434:SF64">
    <property type="entry name" value="1-ACYL-SN-GLYCEROL-3-PHOSPHATE ACYLTRANSFERASE-RELATED"/>
    <property type="match status" value="1"/>
</dbReference>
<proteinExistence type="inferred from homology"/>
<dbReference type="NCBIfam" id="TIGR00530">
    <property type="entry name" value="AGP_acyltrn"/>
    <property type="match status" value="1"/>
</dbReference>
<dbReference type="EMBL" id="JARXRO010000012">
    <property type="protein sequence ID" value="MDH5833250.1"/>
    <property type="molecule type" value="Genomic_DNA"/>
</dbReference>
<keyword evidence="12" id="KW-1133">Transmembrane helix</keyword>
<dbReference type="PANTHER" id="PTHR10434">
    <property type="entry name" value="1-ACYL-SN-GLYCEROL-3-PHOSPHATE ACYLTRANSFERASE"/>
    <property type="match status" value="1"/>
</dbReference>
<gene>
    <name evidence="14" type="ORF">QFW81_04825</name>
</gene>
<dbReference type="EC" id="2.3.1.51" evidence="5 11"/>
<evidence type="ECO:0000256" key="5">
    <source>
        <dbReference type="ARBA" id="ARBA00013211"/>
    </source>
</evidence>
<reference evidence="14 15" key="1">
    <citation type="submission" date="2023-04" db="EMBL/GenBank/DDBJ databases">
        <title>Luteimonas sp. M1R5S59.</title>
        <authorList>
            <person name="Sun J.-Q."/>
        </authorList>
    </citation>
    <scope>NUCLEOTIDE SEQUENCE [LARGE SCALE GENOMIC DNA]</scope>
    <source>
        <strain evidence="14 15">M1R5S59</strain>
    </source>
</reference>
<keyword evidence="11" id="KW-1208">Phospholipid metabolism</keyword>
<comment type="pathway">
    <text evidence="2">Phospholipid metabolism; CDP-diacylglycerol biosynthesis; CDP-diacylglycerol from sn-glycerol 3-phosphate: step 2/3.</text>
</comment>
<dbReference type="SMART" id="SM00563">
    <property type="entry name" value="PlsC"/>
    <property type="match status" value="1"/>
</dbReference>
<evidence type="ECO:0000256" key="11">
    <source>
        <dbReference type="RuleBase" id="RU361267"/>
    </source>
</evidence>